<keyword evidence="3 8" id="KW-0808">Transferase</keyword>
<dbReference type="EMBL" id="JBHTJO010000002">
    <property type="protein sequence ID" value="MFD0988319.1"/>
    <property type="molecule type" value="Genomic_DNA"/>
</dbReference>
<feature type="transmembrane region" description="Helical" evidence="7">
    <location>
        <begin position="6"/>
        <end position="26"/>
    </location>
</feature>
<dbReference type="Pfam" id="PF00953">
    <property type="entry name" value="Glycos_transf_4"/>
    <property type="match status" value="1"/>
</dbReference>
<feature type="transmembrane region" description="Helical" evidence="7">
    <location>
        <begin position="187"/>
        <end position="204"/>
    </location>
</feature>
<protein>
    <submittedName>
        <fullName evidence="8">Glycosyl transferase</fullName>
    </submittedName>
</protein>
<evidence type="ECO:0000256" key="1">
    <source>
        <dbReference type="ARBA" id="ARBA00004651"/>
    </source>
</evidence>
<dbReference type="Proteomes" id="UP001597102">
    <property type="component" value="Unassembled WGS sequence"/>
</dbReference>
<dbReference type="PANTHER" id="PTHR22926:SF3">
    <property type="entry name" value="UNDECAPRENYL-PHOSPHATE ALPHA-N-ACETYLGLUCOSAMINYL 1-PHOSPHATE TRANSFERASE"/>
    <property type="match status" value="1"/>
</dbReference>
<feature type="transmembrane region" description="Helical" evidence="7">
    <location>
        <begin position="163"/>
        <end position="181"/>
    </location>
</feature>
<feature type="transmembrane region" description="Helical" evidence="7">
    <location>
        <begin position="47"/>
        <end position="67"/>
    </location>
</feature>
<dbReference type="GO" id="GO:0016740">
    <property type="term" value="F:transferase activity"/>
    <property type="evidence" value="ECO:0007669"/>
    <property type="project" value="UniProtKB-KW"/>
</dbReference>
<keyword evidence="6 7" id="KW-0472">Membrane</keyword>
<evidence type="ECO:0000256" key="6">
    <source>
        <dbReference type="ARBA" id="ARBA00023136"/>
    </source>
</evidence>
<accession>A0ABW3JE08</accession>
<evidence type="ECO:0000256" key="7">
    <source>
        <dbReference type="SAM" id="Phobius"/>
    </source>
</evidence>
<proteinExistence type="predicted"/>
<keyword evidence="2" id="KW-1003">Cell membrane</keyword>
<keyword evidence="5 7" id="KW-1133">Transmembrane helix</keyword>
<gene>
    <name evidence="8" type="ORF">ACFQ2F_14560</name>
</gene>
<comment type="caution">
    <text evidence="8">The sequence shown here is derived from an EMBL/GenBank/DDBJ whole genome shotgun (WGS) entry which is preliminary data.</text>
</comment>
<keyword evidence="9" id="KW-1185">Reference proteome</keyword>
<dbReference type="InterPro" id="IPR000715">
    <property type="entry name" value="Glycosyl_transferase_4"/>
</dbReference>
<evidence type="ECO:0000256" key="5">
    <source>
        <dbReference type="ARBA" id="ARBA00022989"/>
    </source>
</evidence>
<feature type="transmembrane region" description="Helical" evidence="7">
    <location>
        <begin position="79"/>
        <end position="97"/>
    </location>
</feature>
<organism evidence="8 9">
    <name type="scientific">Methyloligella solikamskensis</name>
    <dbReference type="NCBI Taxonomy" id="1177756"/>
    <lineage>
        <taxon>Bacteria</taxon>
        <taxon>Pseudomonadati</taxon>
        <taxon>Pseudomonadota</taxon>
        <taxon>Alphaproteobacteria</taxon>
        <taxon>Hyphomicrobiales</taxon>
        <taxon>Hyphomicrobiaceae</taxon>
        <taxon>Methyloligella</taxon>
    </lineage>
</organism>
<name>A0ABW3JE08_9HYPH</name>
<dbReference type="PANTHER" id="PTHR22926">
    <property type="entry name" value="PHOSPHO-N-ACETYLMURAMOYL-PENTAPEPTIDE-TRANSFERASE"/>
    <property type="match status" value="1"/>
</dbReference>
<feature type="transmembrane region" description="Helical" evidence="7">
    <location>
        <begin position="104"/>
        <end position="120"/>
    </location>
</feature>
<evidence type="ECO:0000313" key="9">
    <source>
        <dbReference type="Proteomes" id="UP001597102"/>
    </source>
</evidence>
<feature type="transmembrane region" description="Helical" evidence="7">
    <location>
        <begin position="211"/>
        <end position="233"/>
    </location>
</feature>
<evidence type="ECO:0000256" key="4">
    <source>
        <dbReference type="ARBA" id="ARBA00022692"/>
    </source>
</evidence>
<feature type="transmembrane region" description="Helical" evidence="7">
    <location>
        <begin position="239"/>
        <end position="256"/>
    </location>
</feature>
<feature type="transmembrane region" description="Helical" evidence="7">
    <location>
        <begin position="287"/>
        <end position="305"/>
    </location>
</feature>
<dbReference type="RefSeq" id="WP_379091289.1">
    <property type="nucleotide sequence ID" value="NZ_JBHTJO010000002.1"/>
</dbReference>
<evidence type="ECO:0000256" key="3">
    <source>
        <dbReference type="ARBA" id="ARBA00022679"/>
    </source>
</evidence>
<feature type="transmembrane region" description="Helical" evidence="7">
    <location>
        <begin position="140"/>
        <end position="156"/>
    </location>
</feature>
<reference evidence="9" key="1">
    <citation type="journal article" date="2019" name="Int. J. Syst. Evol. Microbiol.">
        <title>The Global Catalogue of Microorganisms (GCM) 10K type strain sequencing project: providing services to taxonomists for standard genome sequencing and annotation.</title>
        <authorList>
            <consortium name="The Broad Institute Genomics Platform"/>
            <consortium name="The Broad Institute Genome Sequencing Center for Infectious Disease"/>
            <person name="Wu L."/>
            <person name="Ma J."/>
        </authorList>
    </citation>
    <scope>NUCLEOTIDE SEQUENCE [LARGE SCALE GENOMIC DNA]</scope>
    <source>
        <strain evidence="9">CCUG 61697</strain>
    </source>
</reference>
<sequence>MTEVVLLSVVVVAACALLTAGLIVLLKPTLNRHFLAIPNERSSHGQPVPQGAGIAMMAAMLAVYVALWLLDHLQVDPPWPLPVLGAAVWLTMLGALDDAADLPILWRLAGQAAAAIVIVFNLPEGFQILPEVLPVTVERSLLVIGIIAFINAVNFLDGIDWITVAQTVPMAAAVIVMAFMGAVPDNVGLIALLLLGATLGFAVFNKHPARIFLGDAGSLPVGLLLAWMLIFVARADVEAALILPLYTLADTGVTLIRRARQGEPLWVAHRSHFYQRAVMLGFKAPDVTLRVFLLGCLLAALSIAAVEVESFAIDLALLAFGAGATAFLLRHLERGRA</sequence>
<evidence type="ECO:0000313" key="8">
    <source>
        <dbReference type="EMBL" id="MFD0988319.1"/>
    </source>
</evidence>
<keyword evidence="4 7" id="KW-0812">Transmembrane</keyword>
<evidence type="ECO:0000256" key="2">
    <source>
        <dbReference type="ARBA" id="ARBA00022475"/>
    </source>
</evidence>
<comment type="subcellular location">
    <subcellularLocation>
        <location evidence="1">Cell membrane</location>
        <topology evidence="1">Multi-pass membrane protein</topology>
    </subcellularLocation>
</comment>
<feature type="transmembrane region" description="Helical" evidence="7">
    <location>
        <begin position="311"/>
        <end position="329"/>
    </location>
</feature>